<dbReference type="Proteomes" id="UP001334084">
    <property type="component" value="Chromosome 2"/>
</dbReference>
<feature type="compositionally biased region" description="Basic and acidic residues" evidence="1">
    <location>
        <begin position="52"/>
        <end position="61"/>
    </location>
</feature>
<feature type="compositionally biased region" description="Polar residues" evidence="1">
    <location>
        <begin position="42"/>
        <end position="51"/>
    </location>
</feature>
<dbReference type="AlphaFoldDB" id="A0AAX4JA87"/>
<reference evidence="2" key="1">
    <citation type="journal article" date="2024" name="BMC Genomics">
        <title>Functional annotation of a divergent genome using sequence and structure-based similarity.</title>
        <authorList>
            <person name="Svedberg D."/>
            <person name="Winiger R.R."/>
            <person name="Berg A."/>
            <person name="Sharma H."/>
            <person name="Tellgren-Roth C."/>
            <person name="Debrunner-Vossbrinck B.A."/>
            <person name="Vossbrinck C.R."/>
            <person name="Barandun J."/>
        </authorList>
    </citation>
    <scope>NUCLEOTIDE SEQUENCE</scope>
    <source>
        <strain evidence="2">Illinois isolate</strain>
    </source>
</reference>
<proteinExistence type="predicted"/>
<sequence length="820" mass="91666">MNNNNDDPIKKSISRLIEKTNANKPNKTLPLEKETQEDENLKSTNKTTVENTQEKSLHESQIDLENIESEIEKNKLETIQNDPSVVLGAACVFSNAIPELLKDVKKNTTTASTFDVFIVNEEGKINSYEINHYVEDDINNQIYSTIKSPNEKKESYQKKLQKIVKEIKNSHVEPIKENQPTILEISHCNDVKDNVLVICYCGHGISSDKCTCAEHNYYEDHNSEPFSSCSINSDEEGLITKSAFDSSSEEVTYEATHEETTLSNSVTYEEEYKKIKSLLEEENIPLNLVVDNENRNIESALEEENKALNTMEEIPPNIQPLLVGGNMSVRLVKDKPDESKEDSAKSLLEGEHVSIDVVEKKLPPNTTCASPCPIEHHGKNVINQKDIYGLNEEWERMINNKETIDQGSKKIIEEIAKNAGEDTTISMGTETLAEVLGLGESEIIVNELVEHNSKLLEKENIVEEEKLISNEEKAEVAIVNELLKEQIKNNPINLAPNESDKYSTLTNFNIKTSKNENEAEMSVKRTQNDDKSTLKNFVIKANSSVEGSSNKSNINESIKNLTNACPIDNLSHSKVATKSNLLPKEQSNKSNINESVKNLTNACPIDNLSHSKVATKSNLSVKEQSNKSNLNESVKNLTNACPVDVASQSKIDTNLNKSVKDLSIKPKATSTSFNKSEENLSIRSISKTVHLNESDRASVRNLTKTSPIEPLISSKVDSSKSTRSEKEATVPLKNSSEISTKQEVQNAEGPVNYVEIEINLSDNSEVQSIQNDSDSNNSTITFIENDRANYSETLQNIRKNKVGNLVKYYEKLNKKNNDNK</sequence>
<keyword evidence="3" id="KW-1185">Reference proteome</keyword>
<feature type="region of interest" description="Disordered" evidence="1">
    <location>
        <begin position="713"/>
        <end position="746"/>
    </location>
</feature>
<feature type="compositionally biased region" description="Basic and acidic residues" evidence="1">
    <location>
        <begin position="717"/>
        <end position="728"/>
    </location>
</feature>
<dbReference type="RefSeq" id="XP_065328903.1">
    <property type="nucleotide sequence ID" value="XM_065472831.1"/>
</dbReference>
<evidence type="ECO:0000313" key="2">
    <source>
        <dbReference type="EMBL" id="WUR02758.1"/>
    </source>
</evidence>
<accession>A0AAX4JA87</accession>
<dbReference type="EMBL" id="CP142727">
    <property type="protein sequence ID" value="WUR02758.1"/>
    <property type="molecule type" value="Genomic_DNA"/>
</dbReference>
<name>A0AAX4JA87_9MICR</name>
<organism evidence="2 3">
    <name type="scientific">Vairimorpha necatrix</name>
    <dbReference type="NCBI Taxonomy" id="6039"/>
    <lineage>
        <taxon>Eukaryota</taxon>
        <taxon>Fungi</taxon>
        <taxon>Fungi incertae sedis</taxon>
        <taxon>Microsporidia</taxon>
        <taxon>Nosematidae</taxon>
        <taxon>Vairimorpha</taxon>
    </lineage>
</organism>
<dbReference type="GeneID" id="90540567"/>
<evidence type="ECO:0000256" key="1">
    <source>
        <dbReference type="SAM" id="MobiDB-lite"/>
    </source>
</evidence>
<protein>
    <submittedName>
        <fullName evidence="2">Uncharacterized protein</fullName>
    </submittedName>
</protein>
<dbReference type="KEGG" id="vnx:VNE69_02277"/>
<feature type="compositionally biased region" description="Polar residues" evidence="1">
    <location>
        <begin position="732"/>
        <end position="745"/>
    </location>
</feature>
<evidence type="ECO:0000313" key="3">
    <source>
        <dbReference type="Proteomes" id="UP001334084"/>
    </source>
</evidence>
<gene>
    <name evidence="2" type="ORF">VNE69_02277</name>
</gene>
<feature type="region of interest" description="Disordered" evidence="1">
    <location>
        <begin position="1"/>
        <end position="62"/>
    </location>
</feature>